<dbReference type="Proteomes" id="UP000601789">
    <property type="component" value="Unassembled WGS sequence"/>
</dbReference>
<dbReference type="EMBL" id="JADGMQ010000008">
    <property type="protein sequence ID" value="MBI1621501.1"/>
    <property type="molecule type" value="Genomic_DNA"/>
</dbReference>
<gene>
    <name evidence="2" type="ORF">IOD40_12610</name>
</gene>
<accession>A0ABS0SDZ9</accession>
<protein>
    <submittedName>
        <fullName evidence="2">Uncharacterized protein</fullName>
    </submittedName>
</protein>
<organism evidence="2 3">
    <name type="scientific">Aquamicrobium zhengzhouense</name>
    <dbReference type="NCBI Taxonomy" id="2781738"/>
    <lineage>
        <taxon>Bacteria</taxon>
        <taxon>Pseudomonadati</taxon>
        <taxon>Pseudomonadota</taxon>
        <taxon>Alphaproteobacteria</taxon>
        <taxon>Hyphomicrobiales</taxon>
        <taxon>Phyllobacteriaceae</taxon>
        <taxon>Aquamicrobium</taxon>
    </lineage>
</organism>
<comment type="caution">
    <text evidence="2">The sequence shown here is derived from an EMBL/GenBank/DDBJ whole genome shotgun (WGS) entry which is preliminary data.</text>
</comment>
<keyword evidence="3" id="KW-1185">Reference proteome</keyword>
<feature type="region of interest" description="Disordered" evidence="1">
    <location>
        <begin position="58"/>
        <end position="80"/>
    </location>
</feature>
<evidence type="ECO:0000313" key="3">
    <source>
        <dbReference type="Proteomes" id="UP000601789"/>
    </source>
</evidence>
<proteinExistence type="predicted"/>
<name>A0ABS0SDZ9_9HYPH</name>
<reference evidence="2 3" key="1">
    <citation type="submission" date="2020-10" db="EMBL/GenBank/DDBJ databases">
        <title>Aquamicrobium zhengzhouensis sp. nov., a exopolysaccharide producing bacterium isolated from farmland soil.</title>
        <authorList>
            <person name="Wang X."/>
        </authorList>
    </citation>
    <scope>NUCLEOTIDE SEQUENCE [LARGE SCALE GENOMIC DNA]</scope>
    <source>
        <strain evidence="3">cd-1</strain>
    </source>
</reference>
<evidence type="ECO:0000313" key="2">
    <source>
        <dbReference type="EMBL" id="MBI1621501.1"/>
    </source>
</evidence>
<sequence length="80" mass="8610">MLKITNISHNTQRFTTRTGKRVEIEPGASENVAIDADNIRIRAKVNAGLIAVAEQRKDAKPALSKAASAASSYDESPSKE</sequence>
<evidence type="ECO:0000256" key="1">
    <source>
        <dbReference type="SAM" id="MobiDB-lite"/>
    </source>
</evidence>
<feature type="compositionally biased region" description="Low complexity" evidence="1">
    <location>
        <begin position="61"/>
        <end position="80"/>
    </location>
</feature>
<dbReference type="RefSeq" id="WP_198476901.1">
    <property type="nucleotide sequence ID" value="NZ_JADGMQ010000008.1"/>
</dbReference>